<gene>
    <name evidence="1" type="ORF">GCM10022233_11390</name>
</gene>
<evidence type="ECO:0008006" key="3">
    <source>
        <dbReference type="Google" id="ProtNLM"/>
    </source>
</evidence>
<comment type="caution">
    <text evidence="1">The sequence shown here is derived from an EMBL/GenBank/DDBJ whole genome shotgun (WGS) entry which is preliminary data.</text>
</comment>
<proteinExistence type="predicted"/>
<dbReference type="EMBL" id="BAAAZY010000005">
    <property type="protein sequence ID" value="GAA4043841.1"/>
    <property type="molecule type" value="Genomic_DNA"/>
</dbReference>
<accession>A0ABP7UIX4</accession>
<dbReference type="Proteomes" id="UP001499984">
    <property type="component" value="Unassembled WGS sequence"/>
</dbReference>
<evidence type="ECO:0000313" key="1">
    <source>
        <dbReference type="EMBL" id="GAA4043841.1"/>
    </source>
</evidence>
<keyword evidence="2" id="KW-1185">Reference proteome</keyword>
<protein>
    <recommendedName>
        <fullName evidence="3">Tox-PL domain-containing protein</fullName>
    </recommendedName>
</protein>
<organism evidence="1 2">
    <name type="scientific">Streptomyces shaanxiensis</name>
    <dbReference type="NCBI Taxonomy" id="653357"/>
    <lineage>
        <taxon>Bacteria</taxon>
        <taxon>Bacillati</taxon>
        <taxon>Actinomycetota</taxon>
        <taxon>Actinomycetes</taxon>
        <taxon>Kitasatosporales</taxon>
        <taxon>Streptomycetaceae</taxon>
        <taxon>Streptomyces</taxon>
    </lineage>
</organism>
<dbReference type="RefSeq" id="WP_345009220.1">
    <property type="nucleotide sequence ID" value="NZ_BAAAZY010000005.1"/>
</dbReference>
<evidence type="ECO:0000313" key="2">
    <source>
        <dbReference type="Proteomes" id="UP001499984"/>
    </source>
</evidence>
<sequence>MDALLSGKLKGLERAYDELKLLQRGCKIVNKASLTTATRAGFTTTAMAASSGVPCGEHKVPGLPRAVDEIENSGGCDVCAEKIRKSLGGGKIVTIRPVDEAILPKYRGVDAGWFFHVVVVHNGRVYDAWTGRAGDTIAEYKAQWTRHKNIDFGF</sequence>
<name>A0ABP7UIX4_9ACTN</name>
<reference evidence="2" key="1">
    <citation type="journal article" date="2019" name="Int. J. Syst. Evol. Microbiol.">
        <title>The Global Catalogue of Microorganisms (GCM) 10K type strain sequencing project: providing services to taxonomists for standard genome sequencing and annotation.</title>
        <authorList>
            <consortium name="The Broad Institute Genomics Platform"/>
            <consortium name="The Broad Institute Genome Sequencing Center for Infectious Disease"/>
            <person name="Wu L."/>
            <person name="Ma J."/>
        </authorList>
    </citation>
    <scope>NUCLEOTIDE SEQUENCE [LARGE SCALE GENOMIC DNA]</scope>
    <source>
        <strain evidence="2">JCM 16925</strain>
    </source>
</reference>